<proteinExistence type="predicted"/>
<keyword evidence="5" id="KW-0675">Receptor</keyword>
<accession>A0A2S7T3I5</accession>
<keyword evidence="2" id="KW-0472">Membrane</keyword>
<dbReference type="Gene3D" id="2.60.40.1120">
    <property type="entry name" value="Carboxypeptidase-like, regulatory domain"/>
    <property type="match status" value="1"/>
</dbReference>
<dbReference type="RefSeq" id="WP_105000094.1">
    <property type="nucleotide sequence ID" value="NZ_MQVX01000001.1"/>
</dbReference>
<dbReference type="OrthoDB" id="9803050at2"/>
<dbReference type="InterPro" id="IPR036942">
    <property type="entry name" value="Beta-barrel_TonB_sf"/>
</dbReference>
<gene>
    <name evidence="5" type="ORF">BST99_00690</name>
</gene>
<dbReference type="Pfam" id="PF07715">
    <property type="entry name" value="Plug"/>
    <property type="match status" value="1"/>
</dbReference>
<evidence type="ECO:0000259" key="4">
    <source>
        <dbReference type="Pfam" id="PF07715"/>
    </source>
</evidence>
<dbReference type="InterPro" id="IPR012910">
    <property type="entry name" value="Plug_dom"/>
</dbReference>
<dbReference type="SUPFAM" id="SSF49464">
    <property type="entry name" value="Carboxypeptidase regulatory domain-like"/>
    <property type="match status" value="1"/>
</dbReference>
<sequence length="837" mass="95207">MRRTLRSALWVILILGFLPLKAQSIGSTSLSAYLKELETRFEVRFSYVNSEIEDLVVTPLKEGDLETVLSDLYRQTHLQIRKISDRYYGLVKTPTIRICGRVLDNYARNRVPGATVEVLGSEEALVTDADGRFVLQEVERSATLKVRYLGHITRYVKVNDLLGKGACAQILLSEKYQQLEEVVVYQVLTSGIEKQQDASILLRPADFGILPGLSEPDVLQTLQALPGVKSINETVSTINIRGGTNDQNLVYWNGIKMYQSGHFFGLISAFNPYLTKEVTLYKNGTPAYYGDGVSGSILMETENEIQDDFFGGAGLSFISGDVFGQVNLLPDLALQFSGRRSLTDFLNTPTYQQFTQRAFQDTELEGNSSTQQEVEEDFYFTDFAAKVLYDFNEDHLFRASFLAIDNRLNYNLTETVNQDNRLDQSHLSFGVQLKNNWSRAFSTFTEAYSTRYRLDAVSNNSGGQQQLLQNNEVLETAIKVQADYRLNSEWLFRNGYQFVETGIANITVLNQPFFQSRIKGVIWNQSLFSELEHSSFSKKFFARAGVRINSYENLDTFTRLLVEPRINLNWRISDHLRAEVLGEFKSQISQQIIDLEQNFFGIEKRRWILSDGLTLPVTLGRQVSVGLNYEKNDLYIGLEGFYKRVEGISTSTQGFQNQNQFNGEIGNYAVRGLELLVNQKGGNYSTWLSYTFNKNDYNFDGLIPPSFPNNLDIRHTLTLASTYRIDQLKLGIGLNLRSGKPYTPADSIDSSSVPAEIRYLEPNSEVLPLYWRVDGSAIYNFRLKQRIKAQAGVSLLNMLNRTNILDRYYRLNTNDELEEIENLSLGITPNLSFRVSF</sequence>
<comment type="subcellular location">
    <subcellularLocation>
        <location evidence="1">Cell outer membrane</location>
    </subcellularLocation>
</comment>
<keyword evidence="3" id="KW-0998">Cell outer membrane</keyword>
<name>A0A2S7T3I5_9FLAO</name>
<protein>
    <submittedName>
        <fullName evidence="5">TonB-dependent receptor</fullName>
    </submittedName>
</protein>
<evidence type="ECO:0000256" key="1">
    <source>
        <dbReference type="ARBA" id="ARBA00004442"/>
    </source>
</evidence>
<dbReference type="Gene3D" id="2.170.130.10">
    <property type="entry name" value="TonB-dependent receptor, plug domain"/>
    <property type="match status" value="1"/>
</dbReference>
<evidence type="ECO:0000256" key="3">
    <source>
        <dbReference type="ARBA" id="ARBA00023237"/>
    </source>
</evidence>
<dbReference type="InterPro" id="IPR037066">
    <property type="entry name" value="Plug_dom_sf"/>
</dbReference>
<reference evidence="6" key="1">
    <citation type="submission" date="2016-11" db="EMBL/GenBank/DDBJ databases">
        <title>Trade-off between light-utilization and light-protection in marine flavobacteria.</title>
        <authorList>
            <person name="Kumagai Y."/>
            <person name="Yoshizawa S."/>
            <person name="Kogure K."/>
        </authorList>
    </citation>
    <scope>NUCLEOTIDE SEQUENCE [LARGE SCALE GENOMIC DNA]</scope>
    <source>
        <strain evidence="6">SG-18</strain>
    </source>
</reference>
<evidence type="ECO:0000313" key="6">
    <source>
        <dbReference type="Proteomes" id="UP000239366"/>
    </source>
</evidence>
<dbReference type="Gene3D" id="2.40.170.20">
    <property type="entry name" value="TonB-dependent receptor, beta-barrel domain"/>
    <property type="match status" value="1"/>
</dbReference>
<dbReference type="GO" id="GO:0009279">
    <property type="term" value="C:cell outer membrane"/>
    <property type="evidence" value="ECO:0007669"/>
    <property type="project" value="UniProtKB-SubCell"/>
</dbReference>
<dbReference type="InterPro" id="IPR008969">
    <property type="entry name" value="CarboxyPept-like_regulatory"/>
</dbReference>
<feature type="domain" description="TonB-dependent receptor plug" evidence="4">
    <location>
        <begin position="217"/>
        <end position="295"/>
    </location>
</feature>
<dbReference type="AlphaFoldDB" id="A0A2S7T3I5"/>
<dbReference type="Pfam" id="PF13715">
    <property type="entry name" value="CarbopepD_reg_2"/>
    <property type="match status" value="1"/>
</dbReference>
<keyword evidence="6" id="KW-1185">Reference proteome</keyword>
<evidence type="ECO:0000256" key="2">
    <source>
        <dbReference type="ARBA" id="ARBA00023136"/>
    </source>
</evidence>
<dbReference type="SUPFAM" id="SSF56935">
    <property type="entry name" value="Porins"/>
    <property type="match status" value="1"/>
</dbReference>
<dbReference type="Proteomes" id="UP000239366">
    <property type="component" value="Unassembled WGS sequence"/>
</dbReference>
<comment type="caution">
    <text evidence="5">The sequence shown here is derived from an EMBL/GenBank/DDBJ whole genome shotgun (WGS) entry which is preliminary data.</text>
</comment>
<dbReference type="EMBL" id="MQVX01000001">
    <property type="protein sequence ID" value="PQJ14463.1"/>
    <property type="molecule type" value="Genomic_DNA"/>
</dbReference>
<evidence type="ECO:0000313" key="5">
    <source>
        <dbReference type="EMBL" id="PQJ14463.1"/>
    </source>
</evidence>
<organism evidence="5 6">
    <name type="scientific">Aureicoccus marinus</name>
    <dbReference type="NCBI Taxonomy" id="754435"/>
    <lineage>
        <taxon>Bacteria</taxon>
        <taxon>Pseudomonadati</taxon>
        <taxon>Bacteroidota</taxon>
        <taxon>Flavobacteriia</taxon>
        <taxon>Flavobacteriales</taxon>
        <taxon>Flavobacteriaceae</taxon>
        <taxon>Aureicoccus</taxon>
    </lineage>
</organism>